<evidence type="ECO:0000256" key="9">
    <source>
        <dbReference type="SAM" id="SignalP"/>
    </source>
</evidence>
<evidence type="ECO:0000256" key="5">
    <source>
        <dbReference type="ARBA" id="ARBA00022801"/>
    </source>
</evidence>
<feature type="signal peptide" evidence="9">
    <location>
        <begin position="1"/>
        <end position="20"/>
    </location>
</feature>
<protein>
    <recommendedName>
        <fullName evidence="3">glucan endo-1,3-beta-D-glucosidase</fullName>
        <ecNumber evidence="3">3.2.1.39</ecNumber>
    </recommendedName>
</protein>
<dbReference type="EC" id="3.2.1.39" evidence="3"/>
<evidence type="ECO:0000256" key="6">
    <source>
        <dbReference type="ARBA" id="ARBA00023295"/>
    </source>
</evidence>
<feature type="compositionally biased region" description="Pro residues" evidence="8">
    <location>
        <begin position="159"/>
        <end position="173"/>
    </location>
</feature>
<dbReference type="PANTHER" id="PTHR31737:SF2">
    <property type="entry name" value="PROTEIN TOS1"/>
    <property type="match status" value="1"/>
</dbReference>
<accession>A0A2B7WPZ2</accession>
<comment type="similarity">
    <text evidence="2">Belongs to the PGA52 family.</text>
</comment>
<feature type="region of interest" description="Disordered" evidence="8">
    <location>
        <begin position="153"/>
        <end position="198"/>
    </location>
</feature>
<organism evidence="12 13">
    <name type="scientific">Helicocarpus griseus UAMH5409</name>
    <dbReference type="NCBI Taxonomy" id="1447875"/>
    <lineage>
        <taxon>Eukaryota</taxon>
        <taxon>Fungi</taxon>
        <taxon>Dikarya</taxon>
        <taxon>Ascomycota</taxon>
        <taxon>Pezizomycotina</taxon>
        <taxon>Eurotiomycetes</taxon>
        <taxon>Eurotiomycetidae</taxon>
        <taxon>Onygenales</taxon>
        <taxon>Ajellomycetaceae</taxon>
        <taxon>Helicocarpus</taxon>
    </lineage>
</organism>
<keyword evidence="5" id="KW-0378">Hydrolase</keyword>
<keyword evidence="6" id="KW-0326">Glycosidase</keyword>
<dbReference type="STRING" id="1447875.A0A2B7WPZ2"/>
<gene>
    <name evidence="12" type="ORF">AJ79_08823</name>
</gene>
<keyword evidence="13" id="KW-1185">Reference proteome</keyword>
<dbReference type="Pfam" id="PF10290">
    <property type="entry name" value="YJL171C_Tos1_N"/>
    <property type="match status" value="1"/>
</dbReference>
<evidence type="ECO:0000256" key="1">
    <source>
        <dbReference type="ARBA" id="ARBA00000382"/>
    </source>
</evidence>
<dbReference type="EMBL" id="PDNB01000222">
    <property type="protein sequence ID" value="PGG98570.1"/>
    <property type="molecule type" value="Genomic_DNA"/>
</dbReference>
<evidence type="ECO:0000256" key="3">
    <source>
        <dbReference type="ARBA" id="ARBA00012780"/>
    </source>
</evidence>
<evidence type="ECO:0000259" key="11">
    <source>
        <dbReference type="Pfam" id="PF10290"/>
    </source>
</evidence>
<evidence type="ECO:0000256" key="4">
    <source>
        <dbReference type="ARBA" id="ARBA00022729"/>
    </source>
</evidence>
<keyword evidence="4 9" id="KW-0732">Signal</keyword>
<sequence length="434" mass="45745">MRGPLTIGAVLAASISTASAQACAAGTAQQIGGNWYCSAVNSITYTNFGSSGTYNEVTGMTGGACTSQPKEYSGPLAPLNEEVSWHFRGPVSLKQFAFYSPGSGPAKREVKPSIHERRHHGHQHLHKNKRAVGDMVTATIDGKVVSWKNEYGGGAPAAPTEPPAAAPAAPAPAPAGGDYKASEPPKKEKKPINPGAGNWGRHAYFNLEAGEADGLTFLNHHGGEGSGTFDTIFGNSLSYASEDGCSGSASPKVLNTNLIPDNKEVIIMSDKKCSNGDCGVVRDGTVAYHGFGGENKIFLAEFSMPLTGKTGWNEDMPAAWMLNAAIPRTLQYGKAECSCWKSGCGELDVFEILDSGNMRAKSTLHGNVAGGDSNYFNRPTSGPITVAVVFNSESSSAHIKVLDESFEFKPTMDKKDVEKLLQEAEQASTFALSG</sequence>
<evidence type="ECO:0000256" key="2">
    <source>
        <dbReference type="ARBA" id="ARBA00006055"/>
    </source>
</evidence>
<dbReference type="PANTHER" id="PTHR31737">
    <property type="entry name" value="PROTEIN TOS1"/>
    <property type="match status" value="1"/>
</dbReference>
<evidence type="ECO:0000259" key="10">
    <source>
        <dbReference type="Pfam" id="PF10287"/>
    </source>
</evidence>
<feature type="chain" id="PRO_5012925393" description="glucan endo-1,3-beta-D-glucosidase" evidence="9">
    <location>
        <begin position="21"/>
        <end position="434"/>
    </location>
</feature>
<evidence type="ECO:0000256" key="7">
    <source>
        <dbReference type="ARBA" id="ARBA00023316"/>
    </source>
</evidence>
<dbReference type="AlphaFoldDB" id="A0A2B7WPZ2"/>
<dbReference type="InterPro" id="IPR018807">
    <property type="entry name" value="YJL171C/Tos1_N"/>
</dbReference>
<dbReference type="OrthoDB" id="118256at2759"/>
<proteinExistence type="inferred from homology"/>
<name>A0A2B7WPZ2_9EURO</name>
<feature type="domain" description="Cell wall protein YJL171C/Tos1 C-terminal" evidence="10">
    <location>
        <begin position="197"/>
        <end position="420"/>
    </location>
</feature>
<feature type="domain" description="Cell wall protein YJL171C/Tos1 N-terminal" evidence="11">
    <location>
        <begin position="42"/>
        <end position="101"/>
    </location>
</feature>
<comment type="catalytic activity">
    <reaction evidence="1">
        <text>Hydrolysis of (1-&gt;3)-beta-D-glucosidic linkages in (1-&gt;3)-beta-D-glucans.</text>
        <dbReference type="EC" id="3.2.1.39"/>
    </reaction>
</comment>
<dbReference type="Pfam" id="PF10287">
    <property type="entry name" value="YJL171C_Tos1_C"/>
    <property type="match status" value="1"/>
</dbReference>
<comment type="caution">
    <text evidence="12">The sequence shown here is derived from an EMBL/GenBank/DDBJ whole genome shotgun (WGS) entry which is preliminary data.</text>
</comment>
<evidence type="ECO:0000313" key="13">
    <source>
        <dbReference type="Proteomes" id="UP000223968"/>
    </source>
</evidence>
<evidence type="ECO:0000256" key="8">
    <source>
        <dbReference type="SAM" id="MobiDB-lite"/>
    </source>
</evidence>
<dbReference type="PROSITE" id="PS51257">
    <property type="entry name" value="PROKAR_LIPOPROTEIN"/>
    <property type="match status" value="1"/>
</dbReference>
<reference evidence="12 13" key="1">
    <citation type="submission" date="2017-10" db="EMBL/GenBank/DDBJ databases">
        <title>Comparative genomics in systemic dimorphic fungi from Ajellomycetaceae.</title>
        <authorList>
            <person name="Munoz J.F."/>
            <person name="Mcewen J.G."/>
            <person name="Clay O.K."/>
            <person name="Cuomo C.A."/>
        </authorList>
    </citation>
    <scope>NUCLEOTIDE SEQUENCE [LARGE SCALE GENOMIC DNA]</scope>
    <source>
        <strain evidence="12 13">UAMH5409</strain>
    </source>
</reference>
<dbReference type="GO" id="GO:0071555">
    <property type="term" value="P:cell wall organization"/>
    <property type="evidence" value="ECO:0007669"/>
    <property type="project" value="UniProtKB-KW"/>
</dbReference>
<dbReference type="GO" id="GO:0042973">
    <property type="term" value="F:glucan endo-1,3-beta-D-glucosidase activity"/>
    <property type="evidence" value="ECO:0007669"/>
    <property type="project" value="UniProtKB-EC"/>
</dbReference>
<dbReference type="Proteomes" id="UP000223968">
    <property type="component" value="Unassembled WGS sequence"/>
</dbReference>
<evidence type="ECO:0000313" key="12">
    <source>
        <dbReference type="EMBL" id="PGG98570.1"/>
    </source>
</evidence>
<dbReference type="GO" id="GO:0009277">
    <property type="term" value="C:fungal-type cell wall"/>
    <property type="evidence" value="ECO:0007669"/>
    <property type="project" value="TreeGrafter"/>
</dbReference>
<dbReference type="InterPro" id="IPR018805">
    <property type="entry name" value="YJL171C/Tos1_C"/>
</dbReference>
<keyword evidence="7" id="KW-0961">Cell wall biogenesis/degradation</keyword>